<dbReference type="VEuPathDB" id="FungiDB:An15g04790"/>
<dbReference type="VEuPathDB" id="FungiDB:ASPNIDRAFT2_1183649"/>
<sequence length="107" mass="12255">MTKGLVSRMVFAVTRIHANKNGVLETFDIRYDNELAHQYYGEGDQLTQKLQDVYKDKNLEFPHYFDSTLTTPPIHFMTVEAPDDVDVDGLRSVHVPPGLNVEILDFD</sequence>
<comment type="caution">
    <text evidence="1">The sequence shown here is derived from an EMBL/GenBank/DDBJ whole genome shotgun (WGS) entry which is preliminary data.</text>
</comment>
<gene>
    <name evidence="1" type="ORF">ABL_03680</name>
</gene>
<dbReference type="VEuPathDB" id="FungiDB:ATCC64974_29080"/>
<dbReference type="Proteomes" id="UP000068243">
    <property type="component" value="Unassembled WGS sequence"/>
</dbReference>
<dbReference type="AlphaFoldDB" id="A0A100IFX5"/>
<reference evidence="2" key="1">
    <citation type="journal article" date="2016" name="Genome Announc.">
        <title>Draft genome sequence of Aspergillus niger strain An76.</title>
        <authorList>
            <person name="Gong W."/>
            <person name="Cheng Z."/>
            <person name="Zhang H."/>
            <person name="Liu L."/>
            <person name="Gao P."/>
            <person name="Wang L."/>
        </authorList>
    </citation>
    <scope>NUCLEOTIDE SEQUENCE [LARGE SCALE GENOMIC DNA]</scope>
    <source>
        <strain evidence="2">An76</strain>
    </source>
</reference>
<protein>
    <submittedName>
        <fullName evidence="1">Uncharacterized protein</fullName>
    </submittedName>
</protein>
<accession>A0A100IFX5</accession>
<proteinExistence type="predicted"/>
<dbReference type="OrthoDB" id="4402936at2759"/>
<dbReference type="VEuPathDB" id="FungiDB:M747DRAFT_303984"/>
<dbReference type="EMBL" id="BCMY01000005">
    <property type="protein sequence ID" value="GAQ40547.1"/>
    <property type="molecule type" value="Genomic_DNA"/>
</dbReference>
<evidence type="ECO:0000313" key="2">
    <source>
        <dbReference type="Proteomes" id="UP000068243"/>
    </source>
</evidence>
<dbReference type="OMA" id="PPIHFMT"/>
<name>A0A100IFX5_ASPNG</name>
<evidence type="ECO:0000313" key="1">
    <source>
        <dbReference type="EMBL" id="GAQ40547.1"/>
    </source>
</evidence>
<organism evidence="1 2">
    <name type="scientific">Aspergillus niger</name>
    <dbReference type="NCBI Taxonomy" id="5061"/>
    <lineage>
        <taxon>Eukaryota</taxon>
        <taxon>Fungi</taxon>
        <taxon>Dikarya</taxon>
        <taxon>Ascomycota</taxon>
        <taxon>Pezizomycotina</taxon>
        <taxon>Eurotiomycetes</taxon>
        <taxon>Eurotiomycetidae</taxon>
        <taxon>Eurotiales</taxon>
        <taxon>Aspergillaceae</taxon>
        <taxon>Aspergillus</taxon>
        <taxon>Aspergillus subgen. Circumdati</taxon>
    </lineage>
</organism>